<evidence type="ECO:0000256" key="2">
    <source>
        <dbReference type="ARBA" id="ARBA00005833"/>
    </source>
</evidence>
<gene>
    <name evidence="8" type="ORF">ACFQ21_21400</name>
</gene>
<comment type="catalytic activity">
    <reaction evidence="6">
        <text>L-tryptophan + O2 = indole-3-acetamide + CO2 + H2O</text>
        <dbReference type="Rhea" id="RHEA:16165"/>
        <dbReference type="ChEBI" id="CHEBI:15377"/>
        <dbReference type="ChEBI" id="CHEBI:15379"/>
        <dbReference type="ChEBI" id="CHEBI:16031"/>
        <dbReference type="ChEBI" id="CHEBI:16526"/>
        <dbReference type="ChEBI" id="CHEBI:57912"/>
        <dbReference type="EC" id="1.13.12.3"/>
    </reaction>
</comment>
<evidence type="ECO:0000256" key="5">
    <source>
        <dbReference type="ARBA" id="ARBA00023070"/>
    </source>
</evidence>
<dbReference type="InterPro" id="IPR036188">
    <property type="entry name" value="FAD/NAD-bd_sf"/>
</dbReference>
<dbReference type="EMBL" id="JBHTKA010000008">
    <property type="protein sequence ID" value="MFD1001896.1"/>
    <property type="molecule type" value="Genomic_DNA"/>
</dbReference>
<dbReference type="PRINTS" id="PR00419">
    <property type="entry name" value="ADXRDTASE"/>
</dbReference>
<dbReference type="EC" id="1.13.12.3" evidence="3"/>
<feature type="domain" description="Amine oxidase" evidence="7">
    <location>
        <begin position="251"/>
        <end position="482"/>
    </location>
</feature>
<accession>A0ABW3K9M1</accession>
<dbReference type="Proteomes" id="UP001597112">
    <property type="component" value="Unassembled WGS sequence"/>
</dbReference>
<evidence type="ECO:0000256" key="6">
    <source>
        <dbReference type="ARBA" id="ARBA00047321"/>
    </source>
</evidence>
<evidence type="ECO:0000259" key="7">
    <source>
        <dbReference type="Pfam" id="PF01593"/>
    </source>
</evidence>
<evidence type="ECO:0000313" key="9">
    <source>
        <dbReference type="Proteomes" id="UP001597112"/>
    </source>
</evidence>
<evidence type="ECO:0000256" key="1">
    <source>
        <dbReference type="ARBA" id="ARBA00004814"/>
    </source>
</evidence>
<comment type="pathway">
    <text evidence="1">Plant hormone metabolism; auxin biosynthesis.</text>
</comment>
<dbReference type="PANTHER" id="PTHR10742">
    <property type="entry name" value="FLAVIN MONOAMINE OXIDASE"/>
    <property type="match status" value="1"/>
</dbReference>
<reference evidence="9" key="1">
    <citation type="journal article" date="2019" name="Int. J. Syst. Evol. Microbiol.">
        <title>The Global Catalogue of Microorganisms (GCM) 10K type strain sequencing project: providing services to taxonomists for standard genome sequencing and annotation.</title>
        <authorList>
            <consortium name="The Broad Institute Genomics Platform"/>
            <consortium name="The Broad Institute Genome Sequencing Center for Infectious Disease"/>
            <person name="Wu L."/>
            <person name="Ma J."/>
        </authorList>
    </citation>
    <scope>NUCLEOTIDE SEQUENCE [LARGE SCALE GENOMIC DNA]</scope>
    <source>
        <strain evidence="9">CCUG 58938</strain>
    </source>
</reference>
<evidence type="ECO:0000256" key="3">
    <source>
        <dbReference type="ARBA" id="ARBA00012535"/>
    </source>
</evidence>
<dbReference type="InterPro" id="IPR002937">
    <property type="entry name" value="Amino_oxidase"/>
</dbReference>
<dbReference type="SUPFAM" id="SSF51905">
    <property type="entry name" value="FAD/NAD(P)-binding domain"/>
    <property type="match status" value="1"/>
</dbReference>
<dbReference type="Gene3D" id="3.50.50.60">
    <property type="entry name" value="FAD/NAD(P)-binding domain"/>
    <property type="match status" value="1"/>
</dbReference>
<proteinExistence type="inferred from homology"/>
<organism evidence="8 9">
    <name type="scientific">Ohtaekwangia kribbensis</name>
    <dbReference type="NCBI Taxonomy" id="688913"/>
    <lineage>
        <taxon>Bacteria</taxon>
        <taxon>Pseudomonadati</taxon>
        <taxon>Bacteroidota</taxon>
        <taxon>Cytophagia</taxon>
        <taxon>Cytophagales</taxon>
        <taxon>Fulvivirgaceae</taxon>
        <taxon>Ohtaekwangia</taxon>
    </lineage>
</organism>
<protein>
    <recommendedName>
        <fullName evidence="4">Tryptophan 2-monooxygenase</fullName>
        <ecNumber evidence="3">1.13.12.3</ecNumber>
    </recommendedName>
</protein>
<feature type="domain" description="Amine oxidase" evidence="7">
    <location>
        <begin position="50"/>
        <end position="180"/>
    </location>
</feature>
<dbReference type="PANTHER" id="PTHR10742:SF418">
    <property type="entry name" value="AMINE OXIDASE DOMAIN-CONTAINING PROTEIN"/>
    <property type="match status" value="1"/>
</dbReference>
<comment type="caution">
    <text evidence="8">The sequence shown here is derived from an EMBL/GenBank/DDBJ whole genome shotgun (WGS) entry which is preliminary data.</text>
</comment>
<dbReference type="RefSeq" id="WP_377582447.1">
    <property type="nucleotide sequence ID" value="NZ_JBHTKA010000008.1"/>
</dbReference>
<sequence>MKRRKALRHIGLGFSAGLMLPSLLTACKEDDATPSVRYNGVVGVIGAGAAGLHAADILRSNGIPVRVFEASGRVGGRVRTMQRTTQPDDALLFDPNNLPVSEFPTEFGASFISGSDSAWGKIVDQLNAPLIEIYTQASDIFIVDGSVKTAADLQGDADFIAAKNFVSGLASNSSAGSVQQAIASAGINARMYTILNSWVGNKAGTSNDVLGVKALAEAIALRTRNDKQYILQANPMEDAVLSRFSNVIPYVELNSAIQSVNYTGDKITLTGVKNGTEAFTAEVDRLVVSVPVSILKANTIAFTPSLPSAKATALSRMDMEASIRVRLEFKKNFWGMDSAFIYGGAQAPEYFNAGIGRDAMQKTLDITIQGARAQELSAKGKEMVPVILAELDAVFNGQATENVRRDASNNVLSVIMDWTKVPYIRGGASYVKPGGSNADRISLSESVNGKVFFAGEATDIAGDAGTISGAIQSADRAASEVMETITLI</sequence>
<dbReference type="PROSITE" id="PS51257">
    <property type="entry name" value="PROKAR_LIPOPROTEIN"/>
    <property type="match status" value="1"/>
</dbReference>
<dbReference type="Pfam" id="PF01593">
    <property type="entry name" value="Amino_oxidase"/>
    <property type="match status" value="2"/>
</dbReference>
<keyword evidence="5" id="KW-0073">Auxin biosynthesis</keyword>
<evidence type="ECO:0000256" key="4">
    <source>
        <dbReference type="ARBA" id="ARBA00017871"/>
    </source>
</evidence>
<comment type="similarity">
    <text evidence="2">Belongs to the tryptophan 2-monooxygenase family.</text>
</comment>
<evidence type="ECO:0000313" key="8">
    <source>
        <dbReference type="EMBL" id="MFD1001896.1"/>
    </source>
</evidence>
<dbReference type="InterPro" id="IPR050281">
    <property type="entry name" value="Flavin_monoamine_oxidase"/>
</dbReference>
<name>A0ABW3K9M1_9BACT</name>
<keyword evidence="9" id="KW-1185">Reference proteome</keyword>